<accession>A0A9D2RHJ5</accession>
<reference evidence="1" key="2">
    <citation type="submission" date="2021-04" db="EMBL/GenBank/DDBJ databases">
        <authorList>
            <person name="Gilroy R."/>
        </authorList>
    </citation>
    <scope>NUCLEOTIDE SEQUENCE</scope>
    <source>
        <strain evidence="1">ChiBcec15-3976</strain>
    </source>
</reference>
<protein>
    <submittedName>
        <fullName evidence="1">Histidine phosphatase family protein</fullName>
    </submittedName>
</protein>
<dbReference type="CDD" id="cd07067">
    <property type="entry name" value="HP_PGM_like"/>
    <property type="match status" value="1"/>
</dbReference>
<proteinExistence type="predicted"/>
<comment type="caution">
    <text evidence="1">The sequence shown here is derived from an EMBL/GenBank/DDBJ whole genome shotgun (WGS) entry which is preliminary data.</text>
</comment>
<dbReference type="AlphaFoldDB" id="A0A9D2RHJ5"/>
<reference evidence="1" key="1">
    <citation type="journal article" date="2021" name="PeerJ">
        <title>Extensive microbial diversity within the chicken gut microbiome revealed by metagenomics and culture.</title>
        <authorList>
            <person name="Gilroy R."/>
            <person name="Ravi A."/>
            <person name="Getino M."/>
            <person name="Pursley I."/>
            <person name="Horton D.L."/>
            <person name="Alikhan N.F."/>
            <person name="Baker D."/>
            <person name="Gharbi K."/>
            <person name="Hall N."/>
            <person name="Watson M."/>
            <person name="Adriaenssens E.M."/>
            <person name="Foster-Nyarko E."/>
            <person name="Jarju S."/>
            <person name="Secka A."/>
            <person name="Antonio M."/>
            <person name="Oren A."/>
            <person name="Chaudhuri R.R."/>
            <person name="La Ragione R."/>
            <person name="Hildebrand F."/>
            <person name="Pallen M.J."/>
        </authorList>
    </citation>
    <scope>NUCLEOTIDE SEQUENCE</scope>
    <source>
        <strain evidence="1">ChiBcec15-3976</strain>
    </source>
</reference>
<name>A0A9D2RHJ5_9FIRM</name>
<sequence>MRLLFVRHGDPDYVHDTLTEKGHREAALLAERAEDLDMGTCFVSPLGRAQATAGYCMKKLGRTAKTLGWLQEFPAEIDLNQALHLEEAYPMSRKENGLYVPRIVWDVVPSYWGAHMDCMDPVRWRDCDICRHSDTVEIYDRVTEEFDRLLAEYGYVRDGNIYRVEKESTETLTFFCHFAITGVFLSYLWNVSPFLLWHSLALAPTSVTEVVTEERQQGIACFRGLKLGDVSHLVLGGEPASTAARFCEVFSGKERH</sequence>
<dbReference type="SMART" id="SM00855">
    <property type="entry name" value="PGAM"/>
    <property type="match status" value="1"/>
</dbReference>
<gene>
    <name evidence="1" type="ORF">H9910_05555</name>
</gene>
<dbReference type="EMBL" id="DWUU01000035">
    <property type="protein sequence ID" value="HJD42456.1"/>
    <property type="molecule type" value="Genomic_DNA"/>
</dbReference>
<dbReference type="SUPFAM" id="SSF53254">
    <property type="entry name" value="Phosphoglycerate mutase-like"/>
    <property type="match status" value="1"/>
</dbReference>
<evidence type="ECO:0000313" key="1">
    <source>
        <dbReference type="EMBL" id="HJD42456.1"/>
    </source>
</evidence>
<dbReference type="Gene3D" id="3.40.50.1240">
    <property type="entry name" value="Phosphoglycerate mutase-like"/>
    <property type="match status" value="1"/>
</dbReference>
<dbReference type="Proteomes" id="UP000823909">
    <property type="component" value="Unassembled WGS sequence"/>
</dbReference>
<dbReference type="InterPro" id="IPR029033">
    <property type="entry name" value="His_PPase_superfam"/>
</dbReference>
<dbReference type="InterPro" id="IPR013078">
    <property type="entry name" value="His_Pase_superF_clade-1"/>
</dbReference>
<dbReference type="Pfam" id="PF00300">
    <property type="entry name" value="His_Phos_1"/>
    <property type="match status" value="1"/>
</dbReference>
<organism evidence="1 2">
    <name type="scientific">Candidatus Mediterraneibacter quadrami</name>
    <dbReference type="NCBI Taxonomy" id="2838684"/>
    <lineage>
        <taxon>Bacteria</taxon>
        <taxon>Bacillati</taxon>
        <taxon>Bacillota</taxon>
        <taxon>Clostridia</taxon>
        <taxon>Lachnospirales</taxon>
        <taxon>Lachnospiraceae</taxon>
        <taxon>Mediterraneibacter</taxon>
    </lineage>
</organism>
<evidence type="ECO:0000313" key="2">
    <source>
        <dbReference type="Proteomes" id="UP000823909"/>
    </source>
</evidence>